<name>A0A532V322_UNCL8</name>
<dbReference type="GO" id="GO:0005829">
    <property type="term" value="C:cytosol"/>
    <property type="evidence" value="ECO:0007669"/>
    <property type="project" value="TreeGrafter"/>
</dbReference>
<evidence type="ECO:0000259" key="6">
    <source>
        <dbReference type="PROSITE" id="PS51332"/>
    </source>
</evidence>
<dbReference type="SFLD" id="SFLDG01123">
    <property type="entry name" value="methyltransferase_(Class_B)"/>
    <property type="match status" value="1"/>
</dbReference>
<comment type="cofactor">
    <cofactor evidence="1">
        <name>[4Fe-4S] cluster</name>
        <dbReference type="ChEBI" id="CHEBI:49883"/>
    </cofactor>
</comment>
<organism evidence="8 9">
    <name type="scientific">candidate division LCP-89 bacterium B3_LCP</name>
    <dbReference type="NCBI Taxonomy" id="2012998"/>
    <lineage>
        <taxon>Bacteria</taxon>
        <taxon>Pseudomonadati</taxon>
        <taxon>Bacteria division LCP-89</taxon>
    </lineage>
</organism>
<keyword evidence="4" id="KW-0408">Iron</keyword>
<dbReference type="PROSITE" id="PS51332">
    <property type="entry name" value="B12_BINDING"/>
    <property type="match status" value="1"/>
</dbReference>
<dbReference type="Pfam" id="PF02310">
    <property type="entry name" value="B12-binding"/>
    <property type="match status" value="1"/>
</dbReference>
<evidence type="ECO:0000259" key="7">
    <source>
        <dbReference type="PROSITE" id="PS51918"/>
    </source>
</evidence>
<dbReference type="GO" id="GO:0046872">
    <property type="term" value="F:metal ion binding"/>
    <property type="evidence" value="ECO:0007669"/>
    <property type="project" value="UniProtKB-KW"/>
</dbReference>
<evidence type="ECO:0000313" key="9">
    <source>
        <dbReference type="Proteomes" id="UP000319619"/>
    </source>
</evidence>
<feature type="domain" description="B12-binding" evidence="6">
    <location>
        <begin position="1"/>
        <end position="146"/>
    </location>
</feature>
<feature type="domain" description="Radical SAM core" evidence="7">
    <location>
        <begin position="184"/>
        <end position="410"/>
    </location>
</feature>
<sequence>MNVFLLQSYLGRQEKPIYPVGLAYLGACLADHNVEAFDPNVSSDPYGELAQRLKKFQPDVVGISLRNVDTTQYRDPFVYLSTLEPTLKIIREYAPSAVRIIGGSGFSIYAQAIMERFKELDLGVMLEAEETFPALLKDLDHPEIVPGIFYQKNGQVELSSPPKLPDFDTIPSPRWDIVDIAPYRGQLDTIGIEAKRGCGLKCAYCTYFFLNGSHYRLRSPEKIVSEISELIDRFAIDHFIFLDSIFNIPEQHAREVCEELIRQKVNVPWTGWYNERKFDDDFFKLAKAAGCKYFSFSPDAYSDLSLKLLKKNLNVEDIKRVYQIALGESECHFGYNFFVNPPGQTYRDFMRLMWFWLQVRMHLRGRLYGFGLGNIRVEPDTEILRIASEEGVLDGDANLLVETSEELRKLFYTNPKTPLINWAFKIFGLAARIKHGMKS</sequence>
<reference evidence="8 9" key="1">
    <citation type="submission" date="2017-06" db="EMBL/GenBank/DDBJ databases">
        <title>Novel microbial phyla capable of carbon fixation and sulfur reduction in deep-sea sediments.</title>
        <authorList>
            <person name="Huang J."/>
            <person name="Baker B."/>
            <person name="Wang Y."/>
        </authorList>
    </citation>
    <scope>NUCLEOTIDE SEQUENCE [LARGE SCALE GENOMIC DNA]</scope>
    <source>
        <strain evidence="8">B3_LCP</strain>
    </source>
</reference>
<dbReference type="Pfam" id="PF04055">
    <property type="entry name" value="Radical_SAM"/>
    <property type="match status" value="1"/>
</dbReference>
<evidence type="ECO:0000313" key="8">
    <source>
        <dbReference type="EMBL" id="TKJ41585.1"/>
    </source>
</evidence>
<dbReference type="Gene3D" id="3.80.30.20">
    <property type="entry name" value="tm_1862 like domain"/>
    <property type="match status" value="1"/>
</dbReference>
<comment type="caution">
    <text evidence="8">The sequence shown here is derived from an EMBL/GenBank/DDBJ whole genome shotgun (WGS) entry which is preliminary data.</text>
</comment>
<dbReference type="InterPro" id="IPR007197">
    <property type="entry name" value="rSAM"/>
</dbReference>
<dbReference type="SMART" id="SM00729">
    <property type="entry name" value="Elp3"/>
    <property type="match status" value="1"/>
</dbReference>
<dbReference type="InterPro" id="IPR006638">
    <property type="entry name" value="Elp3/MiaA/NifB-like_rSAM"/>
</dbReference>
<dbReference type="PANTHER" id="PTHR43409:SF16">
    <property type="entry name" value="SLR0320 PROTEIN"/>
    <property type="match status" value="1"/>
</dbReference>
<dbReference type="SUPFAM" id="SSF102114">
    <property type="entry name" value="Radical SAM enzymes"/>
    <property type="match status" value="1"/>
</dbReference>
<keyword evidence="3" id="KW-0479">Metal-binding</keyword>
<keyword evidence="5" id="KW-0411">Iron-sulfur</keyword>
<dbReference type="Gene3D" id="3.40.50.280">
    <property type="entry name" value="Cobalamin-binding domain"/>
    <property type="match status" value="1"/>
</dbReference>
<dbReference type="Proteomes" id="UP000319619">
    <property type="component" value="Unassembled WGS sequence"/>
</dbReference>
<protein>
    <submittedName>
        <fullName evidence="8">Uncharacterized protein</fullName>
    </submittedName>
</protein>
<dbReference type="EMBL" id="NJBN01000002">
    <property type="protein sequence ID" value="TKJ41585.1"/>
    <property type="molecule type" value="Genomic_DNA"/>
</dbReference>
<dbReference type="PANTHER" id="PTHR43409">
    <property type="entry name" value="ANAEROBIC MAGNESIUM-PROTOPORPHYRIN IX MONOMETHYL ESTER CYCLASE-RELATED"/>
    <property type="match status" value="1"/>
</dbReference>
<dbReference type="AlphaFoldDB" id="A0A532V322"/>
<dbReference type="InterPro" id="IPR023404">
    <property type="entry name" value="rSAM_horseshoe"/>
</dbReference>
<dbReference type="InterPro" id="IPR051198">
    <property type="entry name" value="BchE-like"/>
</dbReference>
<evidence type="ECO:0000256" key="2">
    <source>
        <dbReference type="ARBA" id="ARBA00022691"/>
    </source>
</evidence>
<evidence type="ECO:0000256" key="3">
    <source>
        <dbReference type="ARBA" id="ARBA00022723"/>
    </source>
</evidence>
<accession>A0A532V322</accession>
<dbReference type="PROSITE" id="PS51918">
    <property type="entry name" value="RADICAL_SAM"/>
    <property type="match status" value="1"/>
</dbReference>
<proteinExistence type="predicted"/>
<evidence type="ECO:0000256" key="5">
    <source>
        <dbReference type="ARBA" id="ARBA00023014"/>
    </source>
</evidence>
<dbReference type="GO" id="GO:0051539">
    <property type="term" value="F:4 iron, 4 sulfur cluster binding"/>
    <property type="evidence" value="ECO:0007669"/>
    <property type="project" value="UniProtKB-KW"/>
</dbReference>
<keyword evidence="2" id="KW-0949">S-adenosyl-L-methionine</keyword>
<dbReference type="InterPro" id="IPR006158">
    <property type="entry name" value="Cobalamin-bd"/>
</dbReference>
<dbReference type="GO" id="GO:0031419">
    <property type="term" value="F:cobalamin binding"/>
    <property type="evidence" value="ECO:0007669"/>
    <property type="project" value="InterPro"/>
</dbReference>
<dbReference type="SFLD" id="SFLDS00029">
    <property type="entry name" value="Radical_SAM"/>
    <property type="match status" value="1"/>
</dbReference>
<evidence type="ECO:0000256" key="4">
    <source>
        <dbReference type="ARBA" id="ARBA00023004"/>
    </source>
</evidence>
<evidence type="ECO:0000256" key="1">
    <source>
        <dbReference type="ARBA" id="ARBA00001966"/>
    </source>
</evidence>
<gene>
    <name evidence="8" type="ORF">CEE37_03200</name>
</gene>
<dbReference type="InterPro" id="IPR058240">
    <property type="entry name" value="rSAM_sf"/>
</dbReference>
<dbReference type="SFLD" id="SFLDG01082">
    <property type="entry name" value="B12-binding_domain_containing"/>
    <property type="match status" value="1"/>
</dbReference>
<dbReference type="InterPro" id="IPR034466">
    <property type="entry name" value="Methyltransferase_Class_B"/>
</dbReference>
<dbReference type="GO" id="GO:0003824">
    <property type="term" value="F:catalytic activity"/>
    <property type="evidence" value="ECO:0007669"/>
    <property type="project" value="InterPro"/>
</dbReference>